<proteinExistence type="predicted"/>
<comment type="caution">
    <text evidence="1">The sequence shown here is derived from an EMBL/GenBank/DDBJ whole genome shotgun (WGS) entry which is preliminary data.</text>
</comment>
<protein>
    <submittedName>
        <fullName evidence="1">Uncharacterized protein</fullName>
    </submittedName>
</protein>
<gene>
    <name evidence="1" type="ORF">D5086_019114</name>
</gene>
<organism evidence="1 2">
    <name type="scientific">Populus alba</name>
    <name type="common">White poplar</name>
    <dbReference type="NCBI Taxonomy" id="43335"/>
    <lineage>
        <taxon>Eukaryota</taxon>
        <taxon>Viridiplantae</taxon>
        <taxon>Streptophyta</taxon>
        <taxon>Embryophyta</taxon>
        <taxon>Tracheophyta</taxon>
        <taxon>Spermatophyta</taxon>
        <taxon>Magnoliopsida</taxon>
        <taxon>eudicotyledons</taxon>
        <taxon>Gunneridae</taxon>
        <taxon>Pentapetalae</taxon>
        <taxon>rosids</taxon>
        <taxon>fabids</taxon>
        <taxon>Malpighiales</taxon>
        <taxon>Salicaceae</taxon>
        <taxon>Saliceae</taxon>
        <taxon>Populus</taxon>
    </lineage>
</organism>
<dbReference type="Proteomes" id="UP000309997">
    <property type="component" value="Unassembled WGS sequence"/>
</dbReference>
<keyword evidence="2" id="KW-1185">Reference proteome</keyword>
<evidence type="ECO:0000313" key="2">
    <source>
        <dbReference type="Proteomes" id="UP000309997"/>
    </source>
</evidence>
<evidence type="ECO:0000313" key="1">
    <source>
        <dbReference type="EMBL" id="KAL3577610.1"/>
    </source>
</evidence>
<name>A0ACC4BG94_POPAL</name>
<dbReference type="EMBL" id="RCHU02000010">
    <property type="protein sequence ID" value="KAL3577610.1"/>
    <property type="molecule type" value="Genomic_DNA"/>
</dbReference>
<accession>A0ACC4BG94</accession>
<reference evidence="1 2" key="1">
    <citation type="journal article" date="2024" name="Plant Biotechnol. J.">
        <title>Genome and CRISPR/Cas9 system of a widespread forest tree (Populus alba) in the world.</title>
        <authorList>
            <person name="Liu Y.J."/>
            <person name="Jiang P.F."/>
            <person name="Han X.M."/>
            <person name="Li X.Y."/>
            <person name="Wang H.M."/>
            <person name="Wang Y.J."/>
            <person name="Wang X.X."/>
            <person name="Zeng Q.Y."/>
        </authorList>
    </citation>
    <scope>NUCLEOTIDE SEQUENCE [LARGE SCALE GENOMIC DNA]</scope>
    <source>
        <strain evidence="2">cv. PAL-ZL1</strain>
    </source>
</reference>
<sequence length="142" mass="14702">MLLQEGKPLLARTDNIYIKTLTWRNFRGTSFSRDADIKECNQFIDQYAINPTAIAKFIKFRGDAEEAGNAPRGEKAESGPDATTSSGLGGLGVEGMVGTDDTVGEGSTPPGEGNSGAMSGDSSWKGDSGGGLVRNGGAVEIG</sequence>